<dbReference type="Gramene" id="Zm00001eb306870_T001">
    <property type="protein sequence ID" value="Zm00001eb306870_P001"/>
    <property type="gene ID" value="Zm00001eb306870"/>
</dbReference>
<protein>
    <recommendedName>
        <fullName evidence="2">DCD domain-containing protein</fullName>
    </recommendedName>
</protein>
<reference evidence="4" key="1">
    <citation type="submission" date="2015-12" db="EMBL/GenBank/DDBJ databases">
        <title>Update maize B73 reference genome by single molecule sequencing technologies.</title>
        <authorList>
            <consortium name="Maize Genome Sequencing Project"/>
            <person name="Ware D."/>
        </authorList>
    </citation>
    <scope>NUCLEOTIDE SEQUENCE [LARGE SCALE GENOMIC DNA]</scope>
    <source>
        <strain evidence="4">cv. B73</strain>
    </source>
</reference>
<reference evidence="3" key="2">
    <citation type="submission" date="2019-07" db="EMBL/GenBank/DDBJ databases">
        <authorList>
            <person name="Seetharam A."/>
            <person name="Woodhouse M."/>
            <person name="Cannon E."/>
        </authorList>
    </citation>
    <scope>NUCLEOTIDE SEQUENCE [LARGE SCALE GENOMIC DNA]</scope>
    <source>
        <strain evidence="3">cv. B73</strain>
    </source>
</reference>
<feature type="region of interest" description="Disordered" evidence="1">
    <location>
        <begin position="515"/>
        <end position="534"/>
    </location>
</feature>
<reference evidence="3" key="3">
    <citation type="submission" date="2021-05" db="UniProtKB">
        <authorList>
            <consortium name="EnsemblPlants"/>
        </authorList>
    </citation>
    <scope>IDENTIFICATION</scope>
    <source>
        <strain evidence="3">cv. B73</strain>
    </source>
</reference>
<evidence type="ECO:0007829" key="5">
    <source>
        <dbReference type="PeptideAtlas" id="A0A804UD46"/>
    </source>
</evidence>
<evidence type="ECO:0000256" key="1">
    <source>
        <dbReference type="SAM" id="MobiDB-lite"/>
    </source>
</evidence>
<feature type="region of interest" description="Disordered" evidence="1">
    <location>
        <begin position="203"/>
        <end position="228"/>
    </location>
</feature>
<gene>
    <name evidence="3" type="primary">LOC100216949</name>
</gene>
<evidence type="ECO:0000313" key="3">
    <source>
        <dbReference type="EnsemblPlants" id="Zm00001eb306870_P001"/>
    </source>
</evidence>
<name>A0A804UD46_MAIZE</name>
<keyword evidence="4" id="KW-1185">Reference proteome</keyword>
<feature type="compositionally biased region" description="Polar residues" evidence="1">
    <location>
        <begin position="521"/>
        <end position="531"/>
    </location>
</feature>
<dbReference type="AlphaFoldDB" id="A0A804UD46"/>
<dbReference type="PANTHER" id="PTHR46034">
    <property type="match status" value="1"/>
</dbReference>
<organism evidence="3 4">
    <name type="scientific">Zea mays</name>
    <name type="common">Maize</name>
    <dbReference type="NCBI Taxonomy" id="4577"/>
    <lineage>
        <taxon>Eukaryota</taxon>
        <taxon>Viridiplantae</taxon>
        <taxon>Streptophyta</taxon>
        <taxon>Embryophyta</taxon>
        <taxon>Tracheophyta</taxon>
        <taxon>Spermatophyta</taxon>
        <taxon>Magnoliopsida</taxon>
        <taxon>Liliopsida</taxon>
        <taxon>Poales</taxon>
        <taxon>Poaceae</taxon>
        <taxon>PACMAD clade</taxon>
        <taxon>Panicoideae</taxon>
        <taxon>Andropogonodae</taxon>
        <taxon>Andropogoneae</taxon>
        <taxon>Tripsacinae</taxon>
        <taxon>Zea</taxon>
    </lineage>
</organism>
<dbReference type="InterPro" id="IPR013989">
    <property type="entry name" value="Dev_and_cell_death_domain"/>
</dbReference>
<sequence>MIIIPSPRLLLARFTDATCVAIFIYFSLSPRLLGFTVCRSVGMRHEGPGLSIRHDAAGSMAGAIFMSNSVTRDQCFQASIFGLPLEYRSFVSHIRKGMPLFLFDYTLRKLYGVFEAASDGGFNINSDALRSVRRSYPSQVRINIIWKCKPLSEDEFFPAIEDNYYRPRKFYFDLSYEQVVRLYELFGNKRVGRPIHDYQKNECLQTNRSSKGIPDKESLTPDPHSSNQSRLLVPNISEIIRYSTPTSIHTDLPLNVEAYPSTLMPLGTEVNGAKIAPTFSSHSDQIEPFSQSEFFPAASMTDAVSTQVSAPCSETNNQLVGQSHPLPHNYPQNIFSAGFTAQDPIEGSKFVANQLYSLCRDYMHDGLLTSGYGTQNRTYKGMNHLNSTCPPYDPLHPFLPVSNNFDYQAQCDIYSNQGCPDTCNDICAYECECLSEEVVAAEELNQRGISTCPQVLGWDGKAVSAIHQQNMCSTDYFQISDRDEDSENDQMKHGTHSNASDSSDRENGIVDPRHTQHAVGTENNTKDQCSQPKKGVFSRLSVRKELTSQDATGSTLNQLVSSLVRKTEQWSHNNRPIEDGLIIPLIGEQADCSHAALNLLSELELDKDVSIEPQLPFLNFKRRSEAGKVDANLGKEISGKMKRRKLVRPSLGENNDSTNFGEQLIGNCTQDKNQNHQESENHFDIDLNIPAAPIDDGPVEVNRIAVCPSVVIKVQTEKPYEIDTNKVNSNVMETTEEHDPSSAPTQKVIPDFNMADLNTMDESKLRTILEHTSSLLQALAEVKNGESNNCEQAKSSFEDKKVNMAYSDGATKSECD</sequence>
<dbReference type="Pfam" id="PF10539">
    <property type="entry name" value="Dev_Cell_Death"/>
    <property type="match status" value="1"/>
</dbReference>
<dbReference type="Proteomes" id="UP000007305">
    <property type="component" value="Chromosome 7"/>
</dbReference>
<proteinExistence type="evidence at protein level"/>
<dbReference type="GO" id="GO:0034976">
    <property type="term" value="P:response to endoplasmic reticulum stress"/>
    <property type="evidence" value="ECO:0007669"/>
    <property type="project" value="InterPro"/>
</dbReference>
<dbReference type="FunCoup" id="A0A804UD46">
    <property type="interactions" value="4"/>
</dbReference>
<dbReference type="SMART" id="SM00767">
    <property type="entry name" value="DCD"/>
    <property type="match status" value="1"/>
</dbReference>
<evidence type="ECO:0000313" key="4">
    <source>
        <dbReference type="Proteomes" id="UP000007305"/>
    </source>
</evidence>
<dbReference type="PROSITE" id="PS51222">
    <property type="entry name" value="DCD"/>
    <property type="match status" value="1"/>
</dbReference>
<feature type="domain" description="DCD" evidence="2">
    <location>
        <begin position="58"/>
        <end position="188"/>
    </location>
</feature>
<keyword evidence="5" id="KW-1267">Proteomics identification</keyword>
<feature type="region of interest" description="Disordered" evidence="1">
    <location>
        <begin position="484"/>
        <end position="510"/>
    </location>
</feature>
<dbReference type="OrthoDB" id="1928633at2759"/>
<evidence type="ECO:0000259" key="2">
    <source>
        <dbReference type="PROSITE" id="PS51222"/>
    </source>
</evidence>
<dbReference type="EnsemblPlants" id="Zm00001eb306870_T001">
    <property type="protein sequence ID" value="Zm00001eb306870_P001"/>
    <property type="gene ID" value="Zm00001eb306870"/>
</dbReference>
<dbReference type="PANTHER" id="PTHR46034:SF38">
    <property type="entry name" value="OS09G0563700 PROTEIN"/>
    <property type="match status" value="1"/>
</dbReference>
<dbReference type="InterPro" id="IPR044832">
    <property type="entry name" value="NRP-like"/>
</dbReference>
<accession>A0A804UD46</accession>
<feature type="region of interest" description="Disordered" evidence="1">
    <location>
        <begin position="787"/>
        <end position="816"/>
    </location>
</feature>
<dbReference type="InParanoid" id="A0A804UD46"/>